<dbReference type="NCBIfam" id="TIGR02100">
    <property type="entry name" value="glgX_debranch"/>
    <property type="match status" value="1"/>
</dbReference>
<dbReference type="STRING" id="46914.JP75_24005"/>
<dbReference type="InterPro" id="IPR044505">
    <property type="entry name" value="GlgX_Isoamylase_N_E_set"/>
</dbReference>
<keyword evidence="2" id="KW-0378">Hydrolase</keyword>
<accession>A0A087LWP9</accession>
<dbReference type="EMBL" id="JQGC01000033">
    <property type="protein sequence ID" value="KFL29052.1"/>
    <property type="molecule type" value="Genomic_DNA"/>
</dbReference>
<evidence type="ECO:0000256" key="3">
    <source>
        <dbReference type="ARBA" id="ARBA00023295"/>
    </source>
</evidence>
<organism evidence="6 7">
    <name type="scientific">Devosia riboflavina</name>
    <dbReference type="NCBI Taxonomy" id="46914"/>
    <lineage>
        <taxon>Bacteria</taxon>
        <taxon>Pseudomonadati</taxon>
        <taxon>Pseudomonadota</taxon>
        <taxon>Alphaproteobacteria</taxon>
        <taxon>Hyphomicrobiales</taxon>
        <taxon>Devosiaceae</taxon>
        <taxon>Devosia</taxon>
    </lineage>
</organism>
<feature type="domain" description="Glycosyl hydrolase family 13 catalytic" evidence="5">
    <location>
        <begin position="142"/>
        <end position="545"/>
    </location>
</feature>
<evidence type="ECO:0000313" key="6">
    <source>
        <dbReference type="EMBL" id="KFL29052.1"/>
    </source>
</evidence>
<evidence type="ECO:0000313" key="7">
    <source>
        <dbReference type="Proteomes" id="UP000028981"/>
    </source>
</evidence>
<dbReference type="SUPFAM" id="SSF51445">
    <property type="entry name" value="(Trans)glycosidases"/>
    <property type="match status" value="1"/>
</dbReference>
<comment type="caution">
    <text evidence="6">The sequence shown here is derived from an EMBL/GenBank/DDBJ whole genome shotgun (WGS) entry which is preliminary data.</text>
</comment>
<dbReference type="InterPro" id="IPR004193">
    <property type="entry name" value="Glyco_hydro_13_N"/>
</dbReference>
<dbReference type="SMART" id="SM00642">
    <property type="entry name" value="Aamy"/>
    <property type="match status" value="1"/>
</dbReference>
<sequence>MEKLGATITPEGVNFAVYSEAATAIWVSLYDEQDQEIERFELDVHAENIRAGLVAGIGAGARYGLRADGRYDPDRGYFFDPNKLLVDPYARRLDRVFVRSPRLRLPREEAVDTAPLIPKAIVVGEGNENILPRKKAPSLFYELNVRGFSMRHPSVQGPLRGTIAGLTTKWVVDHFKHMGVDTIQLMPTAAWIDEGHLPALGLTNAWGYNPVAYFAIDPRLAPRGPQELRVMTDLYRKNGISVILDVVYNHTGESDANGPMLSMMGLDAHTYYRFVEVDGKQHLVNDTGTGNTLRCDHPAVQRLVIESLRYWVEEMGVSGFRFDLATVLGREPGFNPEAEMLKKIKADPVLSKCILVAEPWDPGPGGYALGKFGKEFQEHNDTFRDEVRSFWKGEPAKIGALAGKVSGSAEIFDFAGRKPHHGVNMLAVHDGFTLRDLVSYHDKHNEANGENNRDGHNNNQSWNCGVEGETDDPAINAARKRDVRALLATLFLSRGTPLIQQGDEMYRTQQGNNNAYAQDNEITWLDWEGADGALVDFVAAINAFRKAHPAVSHDHFLTGQERHGVRDVVWLHPDGHEMTEGDWNDGGASVLGMHLRHKDEEVLIWFNRRIDPVSAKLPEGDWVVGIDSDPDTSVTIADGRVQVGARTVLALVRPAAQ</sequence>
<dbReference type="Proteomes" id="UP000028981">
    <property type="component" value="Unassembled WGS sequence"/>
</dbReference>
<dbReference type="AlphaFoldDB" id="A0A087LWP9"/>
<protein>
    <submittedName>
        <fullName evidence="6">Glycogen debranching protein</fullName>
    </submittedName>
</protein>
<comment type="similarity">
    <text evidence="1">Belongs to the glycosyl hydrolase 13 family.</text>
</comment>
<dbReference type="CDD" id="cd11326">
    <property type="entry name" value="AmyAc_Glg_debranch"/>
    <property type="match status" value="1"/>
</dbReference>
<dbReference type="InterPro" id="IPR013783">
    <property type="entry name" value="Ig-like_fold"/>
</dbReference>
<evidence type="ECO:0000256" key="2">
    <source>
        <dbReference type="ARBA" id="ARBA00022801"/>
    </source>
</evidence>
<name>A0A087LWP9_9HYPH</name>
<dbReference type="Gene3D" id="2.60.40.10">
    <property type="entry name" value="Immunoglobulins"/>
    <property type="match status" value="1"/>
</dbReference>
<feature type="region of interest" description="Disordered" evidence="4">
    <location>
        <begin position="444"/>
        <end position="468"/>
    </location>
</feature>
<dbReference type="InterPro" id="IPR011837">
    <property type="entry name" value="Glycogen_debranch_GlgX"/>
</dbReference>
<dbReference type="InterPro" id="IPR013780">
    <property type="entry name" value="Glyco_hydro_b"/>
</dbReference>
<dbReference type="PANTHER" id="PTHR43002">
    <property type="entry name" value="GLYCOGEN DEBRANCHING ENZYME"/>
    <property type="match status" value="1"/>
</dbReference>
<proteinExistence type="inferred from homology"/>
<dbReference type="Gene3D" id="2.60.40.1180">
    <property type="entry name" value="Golgi alpha-mannosidase II"/>
    <property type="match status" value="1"/>
</dbReference>
<dbReference type="Gene3D" id="3.20.20.80">
    <property type="entry name" value="Glycosidases"/>
    <property type="match status" value="1"/>
</dbReference>
<keyword evidence="7" id="KW-1185">Reference proteome</keyword>
<dbReference type="SUPFAM" id="SSF51011">
    <property type="entry name" value="Glycosyl hydrolase domain"/>
    <property type="match status" value="1"/>
</dbReference>
<evidence type="ECO:0000256" key="1">
    <source>
        <dbReference type="ARBA" id="ARBA00008061"/>
    </source>
</evidence>
<evidence type="ECO:0000259" key="5">
    <source>
        <dbReference type="SMART" id="SM00642"/>
    </source>
</evidence>
<dbReference type="InterPro" id="IPR014756">
    <property type="entry name" value="Ig_E-set"/>
</dbReference>
<dbReference type="CDD" id="cd02856">
    <property type="entry name" value="E_set_GDE_Isoamylase_N"/>
    <property type="match status" value="1"/>
</dbReference>
<dbReference type="SUPFAM" id="SSF81296">
    <property type="entry name" value="E set domains"/>
    <property type="match status" value="1"/>
</dbReference>
<dbReference type="Pfam" id="PF00128">
    <property type="entry name" value="Alpha-amylase"/>
    <property type="match status" value="1"/>
</dbReference>
<keyword evidence="3" id="KW-0326">Glycosidase</keyword>
<dbReference type="GO" id="GO:0005980">
    <property type="term" value="P:glycogen catabolic process"/>
    <property type="evidence" value="ECO:0007669"/>
    <property type="project" value="InterPro"/>
</dbReference>
<gene>
    <name evidence="6" type="ORF">JP75_24005</name>
</gene>
<dbReference type="Pfam" id="PF02922">
    <property type="entry name" value="CBM_48"/>
    <property type="match status" value="1"/>
</dbReference>
<dbReference type="InterPro" id="IPR017853">
    <property type="entry name" value="GH"/>
</dbReference>
<feature type="compositionally biased region" description="Basic and acidic residues" evidence="4">
    <location>
        <begin position="444"/>
        <end position="456"/>
    </location>
</feature>
<reference evidence="6 7" key="1">
    <citation type="submission" date="2014-08" db="EMBL/GenBank/DDBJ databases">
        <authorList>
            <person name="Hassan Y.I."/>
            <person name="Lepp D."/>
            <person name="Zhou T."/>
        </authorList>
    </citation>
    <scope>NUCLEOTIDE SEQUENCE [LARGE SCALE GENOMIC DNA]</scope>
    <source>
        <strain evidence="6 7">IFO13584</strain>
    </source>
</reference>
<evidence type="ECO:0000256" key="4">
    <source>
        <dbReference type="SAM" id="MobiDB-lite"/>
    </source>
</evidence>
<dbReference type="GO" id="GO:0004135">
    <property type="term" value="F:amylo-alpha-1,6-glucosidase activity"/>
    <property type="evidence" value="ECO:0007669"/>
    <property type="project" value="InterPro"/>
</dbReference>
<dbReference type="InterPro" id="IPR006047">
    <property type="entry name" value="GH13_cat_dom"/>
</dbReference>